<evidence type="ECO:0000313" key="3">
    <source>
        <dbReference type="EMBL" id="MBB5273899.1"/>
    </source>
</evidence>
<dbReference type="AlphaFoldDB" id="A0A7W8MB83"/>
<evidence type="ECO:0000259" key="2">
    <source>
        <dbReference type="Pfam" id="PF13439"/>
    </source>
</evidence>
<dbReference type="GO" id="GO:0016757">
    <property type="term" value="F:glycosyltransferase activity"/>
    <property type="evidence" value="ECO:0007669"/>
    <property type="project" value="InterPro"/>
</dbReference>
<gene>
    <name evidence="3" type="ORF">HNQ70_003931</name>
</gene>
<feature type="domain" description="Glycosyl transferase family 1" evidence="1">
    <location>
        <begin position="221"/>
        <end position="393"/>
    </location>
</feature>
<evidence type="ECO:0000259" key="1">
    <source>
        <dbReference type="Pfam" id="PF00534"/>
    </source>
</evidence>
<name>A0A7W8MB83_9BURK</name>
<dbReference type="Pfam" id="PF00534">
    <property type="entry name" value="Glycos_transf_1"/>
    <property type="match status" value="1"/>
</dbReference>
<accession>A0A7W8MB83</accession>
<feature type="domain" description="Glycosyltransferase subfamily 4-like N-terminal" evidence="2">
    <location>
        <begin position="104"/>
        <end position="216"/>
    </location>
</feature>
<keyword evidence="4" id="KW-1185">Reference proteome</keyword>
<dbReference type="InterPro" id="IPR050194">
    <property type="entry name" value="Glycosyltransferase_grp1"/>
</dbReference>
<dbReference type="EMBL" id="JACHGB010000009">
    <property type="protein sequence ID" value="MBB5273899.1"/>
    <property type="molecule type" value="Genomic_DNA"/>
</dbReference>
<dbReference type="PANTHER" id="PTHR45947">
    <property type="entry name" value="SULFOQUINOVOSYL TRANSFERASE SQD2"/>
    <property type="match status" value="1"/>
</dbReference>
<dbReference type="InterPro" id="IPR028098">
    <property type="entry name" value="Glyco_trans_4-like_N"/>
</dbReference>
<comment type="caution">
    <text evidence="3">The sequence shown here is derived from an EMBL/GenBank/DDBJ whole genome shotgun (WGS) entry which is preliminary data.</text>
</comment>
<dbReference type="Pfam" id="PF13439">
    <property type="entry name" value="Glyco_transf_4"/>
    <property type="match status" value="1"/>
</dbReference>
<keyword evidence="3" id="KW-0808">Transferase</keyword>
<dbReference type="Proteomes" id="UP000532440">
    <property type="component" value="Unassembled WGS sequence"/>
</dbReference>
<dbReference type="RefSeq" id="WP_183970754.1">
    <property type="nucleotide sequence ID" value="NZ_BAABEW010000005.1"/>
</dbReference>
<sequence>MSIVTQSGPGNGGLPKGPRILVYSSLFPSAAAPTAGTFIRERMFRVAKRLPLVVVAPQPWSPFDWLVRMVRKGFRPMGAAREVVEGIEILRPRFLSLPGVLKRLDSRLMAWSTLGCVRAQQRRFGVDIIDAHFAYPDGHAATLIGRRLGLPVTITLRGSKDQRLIGTDCEPSLRDALAHADRVIAVSDSLRHEVAEPLGLPAERARVIGNGVDLEKFEPVDRTEARRRLGLDADAKVLIGVGNLIELKGFHRVVPLLPALRERFGKVVYLIVGGGTGQGDMSERILALAREHGVAECVRLCGRQAPEELKWYYGAADVFALATSYEGWANVLLEAMACGVPVVTTRVGGNAEVVASEAVGTLVEFWDGEAFGQALAAALARDWDREALLAYARGNAWDLRIDALVDEFEALAASRAARATVASPLMESK</sequence>
<dbReference type="InterPro" id="IPR001296">
    <property type="entry name" value="Glyco_trans_1"/>
</dbReference>
<reference evidence="3 4" key="1">
    <citation type="submission" date="2020-08" db="EMBL/GenBank/DDBJ databases">
        <title>Genomic Encyclopedia of Type Strains, Phase IV (KMG-IV): sequencing the most valuable type-strain genomes for metagenomic binning, comparative biology and taxonomic classification.</title>
        <authorList>
            <person name="Goeker M."/>
        </authorList>
    </citation>
    <scope>NUCLEOTIDE SEQUENCE [LARGE SCALE GENOMIC DNA]</scope>
    <source>
        <strain evidence="3 4">DSM 29781</strain>
    </source>
</reference>
<evidence type="ECO:0000313" key="4">
    <source>
        <dbReference type="Proteomes" id="UP000532440"/>
    </source>
</evidence>
<organism evidence="3 4">
    <name type="scientific">Quisquiliibacterium transsilvanicum</name>
    <dbReference type="NCBI Taxonomy" id="1549638"/>
    <lineage>
        <taxon>Bacteria</taxon>
        <taxon>Pseudomonadati</taxon>
        <taxon>Pseudomonadota</taxon>
        <taxon>Betaproteobacteria</taxon>
        <taxon>Burkholderiales</taxon>
        <taxon>Burkholderiaceae</taxon>
        <taxon>Quisquiliibacterium</taxon>
    </lineage>
</organism>
<dbReference type="PANTHER" id="PTHR45947:SF3">
    <property type="entry name" value="SULFOQUINOVOSYL TRANSFERASE SQD2"/>
    <property type="match status" value="1"/>
</dbReference>
<dbReference type="SUPFAM" id="SSF53756">
    <property type="entry name" value="UDP-Glycosyltransferase/glycogen phosphorylase"/>
    <property type="match status" value="1"/>
</dbReference>
<dbReference type="Gene3D" id="3.40.50.2000">
    <property type="entry name" value="Glycogen Phosphorylase B"/>
    <property type="match status" value="2"/>
</dbReference>
<protein>
    <submittedName>
        <fullName evidence="3">Glycosyltransferase involved in cell wall biosynthesis</fullName>
    </submittedName>
</protein>
<proteinExistence type="predicted"/>